<dbReference type="Proteomes" id="UP000270094">
    <property type="component" value="Unassembled WGS sequence"/>
</dbReference>
<keyword evidence="1" id="KW-0175">Coiled coil</keyword>
<organism evidence="2 3">
    <name type="scientific">Strongylus vulgaris</name>
    <name type="common">Blood worm</name>
    <dbReference type="NCBI Taxonomy" id="40348"/>
    <lineage>
        <taxon>Eukaryota</taxon>
        <taxon>Metazoa</taxon>
        <taxon>Ecdysozoa</taxon>
        <taxon>Nematoda</taxon>
        <taxon>Chromadorea</taxon>
        <taxon>Rhabditida</taxon>
        <taxon>Rhabditina</taxon>
        <taxon>Rhabditomorpha</taxon>
        <taxon>Strongyloidea</taxon>
        <taxon>Strongylidae</taxon>
        <taxon>Strongylus</taxon>
    </lineage>
</organism>
<gene>
    <name evidence="2" type="ORF">SVUK_LOCUS15859</name>
</gene>
<protein>
    <submittedName>
        <fullName evidence="2">Uncharacterized protein</fullName>
    </submittedName>
</protein>
<reference evidence="2 3" key="1">
    <citation type="submission" date="2018-11" db="EMBL/GenBank/DDBJ databases">
        <authorList>
            <consortium name="Pathogen Informatics"/>
        </authorList>
    </citation>
    <scope>NUCLEOTIDE SEQUENCE [LARGE SCALE GENOMIC DNA]</scope>
</reference>
<evidence type="ECO:0000313" key="2">
    <source>
        <dbReference type="EMBL" id="VDM80861.1"/>
    </source>
</evidence>
<feature type="coiled-coil region" evidence="1">
    <location>
        <begin position="16"/>
        <end position="43"/>
    </location>
</feature>
<sequence>MKAPVSREKKVAAIRIHQVVRGLEEEEEQLEGMEGEETEEAQITKMMHEIGAENELTEMLGAQVLKRQLNQA</sequence>
<dbReference type="EMBL" id="UYYB01110426">
    <property type="protein sequence ID" value="VDM80861.1"/>
    <property type="molecule type" value="Genomic_DNA"/>
</dbReference>
<keyword evidence="3" id="KW-1185">Reference proteome</keyword>
<name>A0A3P7J6J5_STRVU</name>
<dbReference type="AlphaFoldDB" id="A0A3P7J6J5"/>
<accession>A0A3P7J6J5</accession>
<evidence type="ECO:0000313" key="3">
    <source>
        <dbReference type="Proteomes" id="UP000270094"/>
    </source>
</evidence>
<proteinExistence type="predicted"/>
<evidence type="ECO:0000256" key="1">
    <source>
        <dbReference type="SAM" id="Coils"/>
    </source>
</evidence>